<dbReference type="EMBL" id="JBFRCH010000024">
    <property type="protein sequence ID" value="MEX3935828.1"/>
    <property type="molecule type" value="Genomic_DNA"/>
</dbReference>
<dbReference type="Proteomes" id="UP001558850">
    <property type="component" value="Unassembled WGS sequence"/>
</dbReference>
<protein>
    <submittedName>
        <fullName evidence="1">PleD family two-component system response regulator</fullName>
    </submittedName>
</protein>
<proteinExistence type="predicted"/>
<reference evidence="1" key="1">
    <citation type="submission" date="2024-07" db="EMBL/GenBank/DDBJ databases">
        <title>A survey of Mimosa microsymbionts across Brazilian biomes reveals a high diversity of Paraburkholderia nodulating endemic species, but also that Cupriavidus is common as a symbiont of widespread species.</title>
        <authorList>
            <person name="Rouws L."/>
            <person name="Barauna A."/>
            <person name="Beukes C."/>
            <person name="Rouws J.R.C."/>
            <person name="De Faria S.M."/>
            <person name="Gross E."/>
            <person name="Bueno Dos Reis Junior F."/>
            <person name="Simon M.F."/>
            <person name="Maluk M."/>
            <person name="Odee D.W."/>
            <person name="Kenicer G."/>
            <person name="Young J.P.W."/>
            <person name="Reis V.M."/>
            <person name="Zilli J."/>
            <person name="James E.K."/>
        </authorList>
    </citation>
    <scope>NUCLEOTIDE SEQUENCE</scope>
    <source>
        <strain evidence="1">EG181B</strain>
    </source>
</reference>
<accession>A0ACC6U889</accession>
<keyword evidence="2" id="KW-1185">Reference proteome</keyword>
<organism evidence="1 2">
    <name type="scientific">Paraburkholderia phymatum</name>
    <dbReference type="NCBI Taxonomy" id="148447"/>
    <lineage>
        <taxon>Bacteria</taxon>
        <taxon>Pseudomonadati</taxon>
        <taxon>Pseudomonadota</taxon>
        <taxon>Betaproteobacteria</taxon>
        <taxon>Burkholderiales</taxon>
        <taxon>Burkholderiaceae</taxon>
        <taxon>Paraburkholderia</taxon>
    </lineage>
</organism>
<comment type="caution">
    <text evidence="1">The sequence shown here is derived from an EMBL/GenBank/DDBJ whole genome shotgun (WGS) entry which is preliminary data.</text>
</comment>
<name>A0ACC6U889_9BURK</name>
<evidence type="ECO:0000313" key="2">
    <source>
        <dbReference type="Proteomes" id="UP001558850"/>
    </source>
</evidence>
<evidence type="ECO:0000313" key="1">
    <source>
        <dbReference type="EMBL" id="MEX3935828.1"/>
    </source>
</evidence>
<gene>
    <name evidence="1" type="ORF">AB4Y32_29225</name>
</gene>
<sequence>MSRVLLVDDDANLREALVALMTAEGYDVTVANDGLEALGAALMDIPQVIVSDIHMPALEGTDLVRMLKAIPRLSCVPIILMSGVDTEASVPVEHILKKPFDPAVLLEFVSQVTAHLGDTPIEALYREPEHHPAQALFPGPQISASAEACAARVRRGLELVHEQAARVDLLRNSGTDVSLAEQSYEVLVACVAALVRLEMMATAAPILFSATSQATGGRGDSQVSESGRKRSPGHSS</sequence>